<evidence type="ECO:0000313" key="3">
    <source>
        <dbReference type="EMBL" id="GHI39561.1"/>
    </source>
</evidence>
<feature type="active site" description="Proton donor" evidence="2">
    <location>
        <position position="46"/>
    </location>
</feature>
<dbReference type="InterPro" id="IPR004175">
    <property type="entry name" value="RNA_CPDase"/>
</dbReference>
<accession>A0ABQ3QQL3</accession>
<dbReference type="PANTHER" id="PTHR35561">
    <property type="entry name" value="RNA 2',3'-CYCLIC PHOSPHODIESTERASE"/>
    <property type="match status" value="1"/>
</dbReference>
<organism evidence="3 4">
    <name type="scientific">Streptomyces violascens</name>
    <dbReference type="NCBI Taxonomy" id="67381"/>
    <lineage>
        <taxon>Bacteria</taxon>
        <taxon>Bacillati</taxon>
        <taxon>Actinomycetota</taxon>
        <taxon>Actinomycetes</taxon>
        <taxon>Kitasatosporales</taxon>
        <taxon>Streptomycetaceae</taxon>
        <taxon>Streptomyces</taxon>
    </lineage>
</organism>
<proteinExistence type="inferred from homology"/>
<dbReference type="InterPro" id="IPR009097">
    <property type="entry name" value="Cyclic_Pdiesterase"/>
</dbReference>
<comment type="catalytic activity">
    <reaction evidence="2">
        <text>a 3'-end 2',3'-cyclophospho-ribonucleotide-RNA + H2O = a 3'-end 2'-phospho-ribonucleotide-RNA + H(+)</text>
        <dbReference type="Rhea" id="RHEA:11828"/>
        <dbReference type="Rhea" id="RHEA-COMP:10464"/>
        <dbReference type="Rhea" id="RHEA-COMP:17353"/>
        <dbReference type="ChEBI" id="CHEBI:15377"/>
        <dbReference type="ChEBI" id="CHEBI:15378"/>
        <dbReference type="ChEBI" id="CHEBI:83064"/>
        <dbReference type="ChEBI" id="CHEBI:173113"/>
        <dbReference type="EC" id="3.1.4.58"/>
    </reaction>
</comment>
<reference evidence="3" key="1">
    <citation type="submission" date="2024-05" db="EMBL/GenBank/DDBJ databases">
        <title>Whole genome shotgun sequence of Streptomyces violascens NBRC 12920.</title>
        <authorList>
            <person name="Komaki H."/>
            <person name="Tamura T."/>
        </authorList>
    </citation>
    <scope>NUCLEOTIDE SEQUENCE</scope>
    <source>
        <strain evidence="3">NBRC 12920</strain>
    </source>
</reference>
<dbReference type="Pfam" id="PF13563">
    <property type="entry name" value="2_5_RNA_ligase2"/>
    <property type="match status" value="1"/>
</dbReference>
<comment type="similarity">
    <text evidence="2">Belongs to the 2H phosphoesterase superfamily. ThpR family.</text>
</comment>
<feature type="short sequence motif" description="HXTX 2" evidence="2">
    <location>
        <begin position="130"/>
        <end position="133"/>
    </location>
</feature>
<keyword evidence="1 2" id="KW-0378">Hydrolase</keyword>
<comment type="function">
    <text evidence="2">Hydrolyzes RNA 2',3'-cyclic phosphodiester to an RNA 2'-phosphomonoester.</text>
</comment>
<sequence>MTVPMRLFAAVLPPASAIDELGRTVRQLEHLPGAQGLRWTGREGWHLTLAFMGETDEAVLAELHERLRRAARRTDPFTLRLHGGGRFDGRALWAGVAGGLDQLRLLAERADAAARRSGIPMDQHRRYVPHLTLARSRAPMDLKTYVEVLAAFEGSPWQVGELALIRSTLPGGGTPGERPRYEAVARWPLGQGG</sequence>
<comment type="caution">
    <text evidence="3">The sequence shown here is derived from an EMBL/GenBank/DDBJ whole genome shotgun (WGS) entry which is preliminary data.</text>
</comment>
<dbReference type="HAMAP" id="MF_01940">
    <property type="entry name" value="RNA_CPDase"/>
    <property type="match status" value="1"/>
</dbReference>
<dbReference type="SUPFAM" id="SSF55144">
    <property type="entry name" value="LigT-like"/>
    <property type="match status" value="1"/>
</dbReference>
<gene>
    <name evidence="3" type="ORF">Sviol_39690</name>
</gene>
<dbReference type="NCBIfam" id="TIGR02258">
    <property type="entry name" value="2_5_ligase"/>
    <property type="match status" value="1"/>
</dbReference>
<evidence type="ECO:0000256" key="1">
    <source>
        <dbReference type="ARBA" id="ARBA00022801"/>
    </source>
</evidence>
<feature type="short sequence motif" description="HXTX 1" evidence="2">
    <location>
        <begin position="46"/>
        <end position="49"/>
    </location>
</feature>
<dbReference type="EC" id="3.1.4.58" evidence="2"/>
<dbReference type="Gene3D" id="3.90.1140.10">
    <property type="entry name" value="Cyclic phosphodiesterase"/>
    <property type="match status" value="1"/>
</dbReference>
<feature type="active site" description="Proton acceptor" evidence="2">
    <location>
        <position position="130"/>
    </location>
</feature>
<dbReference type="Proteomes" id="UP001050808">
    <property type="component" value="Unassembled WGS sequence"/>
</dbReference>
<dbReference type="EMBL" id="BNDY01000013">
    <property type="protein sequence ID" value="GHI39561.1"/>
    <property type="molecule type" value="Genomic_DNA"/>
</dbReference>
<protein>
    <recommendedName>
        <fullName evidence="2">RNA 2',3'-cyclic phosphodiesterase</fullName>
        <shortName evidence="2">RNA 2',3'-CPDase</shortName>
        <ecNumber evidence="2">3.1.4.58</ecNumber>
    </recommendedName>
</protein>
<evidence type="ECO:0000313" key="4">
    <source>
        <dbReference type="Proteomes" id="UP001050808"/>
    </source>
</evidence>
<dbReference type="PANTHER" id="PTHR35561:SF1">
    <property type="entry name" value="RNA 2',3'-CYCLIC PHOSPHODIESTERASE"/>
    <property type="match status" value="1"/>
</dbReference>
<keyword evidence="4" id="KW-1185">Reference proteome</keyword>
<evidence type="ECO:0000256" key="2">
    <source>
        <dbReference type="HAMAP-Rule" id="MF_01940"/>
    </source>
</evidence>
<name>A0ABQ3QQL3_9ACTN</name>